<dbReference type="Ensembl" id="ENSSMAT00000035723.1">
    <property type="protein sequence ID" value="ENSSMAP00000043244.1"/>
    <property type="gene ID" value="ENSSMAG00000019693.2"/>
</dbReference>
<dbReference type="InterPro" id="IPR019748">
    <property type="entry name" value="FERM_central"/>
</dbReference>
<dbReference type="PANTHER" id="PTHR13283:SF10">
    <property type="entry name" value="FERM DOMAIN-CONTAINING PROTEIN 8"/>
    <property type="match status" value="1"/>
</dbReference>
<feature type="domain" description="FERM" evidence="3">
    <location>
        <begin position="61"/>
        <end position="407"/>
    </location>
</feature>
<dbReference type="GO" id="GO:0090090">
    <property type="term" value="P:negative regulation of canonical Wnt signaling pathway"/>
    <property type="evidence" value="ECO:0007669"/>
    <property type="project" value="TreeGrafter"/>
</dbReference>
<dbReference type="SMART" id="SM00295">
    <property type="entry name" value="B41"/>
    <property type="match status" value="1"/>
</dbReference>
<feature type="compositionally biased region" description="Basic and acidic residues" evidence="2">
    <location>
        <begin position="16"/>
        <end position="27"/>
    </location>
</feature>
<evidence type="ECO:0000256" key="1">
    <source>
        <dbReference type="ARBA" id="ARBA00039547"/>
    </source>
</evidence>
<dbReference type="InterPro" id="IPR035963">
    <property type="entry name" value="FERM_2"/>
</dbReference>
<evidence type="ECO:0000313" key="4">
    <source>
        <dbReference type="Ensembl" id="ENSSMAP00000043244.1"/>
    </source>
</evidence>
<dbReference type="InterPro" id="IPR011993">
    <property type="entry name" value="PH-like_dom_sf"/>
</dbReference>
<sequence>MTVTFRCVRAVSRRCQRDGPRSAERGRPRANSANANSANVSRPAGNLSRRSGASSSARRSQDVLVYLCGDSAVHLSVEGLGSVTVQELGRSVREALHIPESAQDAFAFWLCSPLLDLQLKVKHQPYKLCRQWQDLLYRFTEASEEDISQDEPCLQYRRNVFYHKSKEFQIDDEGVLKLLYEEARSNILTGRYPCDPEHWMGLGALSLAIDEGTGLESQQLTSIIREKKLSSFLPAHVTMGSGGLLSTLRGKSSRQAGLEQNLLGEYRKISASAGNPPEPTQLLHQYLNTCHTLPYYGCAFFLGEIDKPGQGILQRGKRKAVNVGICLDGVYVMDVKEKHVLLGLRFSELSWDHSYPEEEGDSHILWLEFDGEEDGTPVNKLLKIYSKQAELMSGFIEFCVELKSASEGGAAAETDGENGRGGRRGMLHRQSSVVCSRVHSLNTISYVDNGKEIKRLKPKRAASFFTRQPSAATYSAVQVTESLEQG</sequence>
<dbReference type="Gene3D" id="1.20.80.10">
    <property type="match status" value="1"/>
</dbReference>
<dbReference type="Pfam" id="PF00373">
    <property type="entry name" value="FERM_M"/>
    <property type="match status" value="1"/>
</dbReference>
<evidence type="ECO:0000256" key="2">
    <source>
        <dbReference type="SAM" id="MobiDB-lite"/>
    </source>
</evidence>
<dbReference type="GeneTree" id="ENSGT00530000063721"/>
<dbReference type="PANTHER" id="PTHR13283">
    <property type="entry name" value="KREV INTERACTION TRAPPED 1-RELATED"/>
    <property type="match status" value="1"/>
</dbReference>
<feature type="region of interest" description="Disordered" evidence="2">
    <location>
        <begin position="16"/>
        <end position="55"/>
    </location>
</feature>
<evidence type="ECO:0000259" key="3">
    <source>
        <dbReference type="PROSITE" id="PS50057"/>
    </source>
</evidence>
<organism evidence="4 5">
    <name type="scientific">Scophthalmus maximus</name>
    <name type="common">Turbot</name>
    <name type="synonym">Psetta maxima</name>
    <dbReference type="NCBI Taxonomy" id="52904"/>
    <lineage>
        <taxon>Eukaryota</taxon>
        <taxon>Metazoa</taxon>
        <taxon>Chordata</taxon>
        <taxon>Craniata</taxon>
        <taxon>Vertebrata</taxon>
        <taxon>Euteleostomi</taxon>
        <taxon>Actinopterygii</taxon>
        <taxon>Neopterygii</taxon>
        <taxon>Teleostei</taxon>
        <taxon>Neoteleostei</taxon>
        <taxon>Acanthomorphata</taxon>
        <taxon>Carangaria</taxon>
        <taxon>Pleuronectiformes</taxon>
        <taxon>Pleuronectoidei</taxon>
        <taxon>Scophthalmidae</taxon>
        <taxon>Scophthalmus</taxon>
    </lineage>
</organism>
<dbReference type="CDD" id="cd14473">
    <property type="entry name" value="FERM_B-lobe"/>
    <property type="match status" value="1"/>
</dbReference>
<dbReference type="AlphaFoldDB" id="A0A8D3C7I6"/>
<dbReference type="Pfam" id="PF24522">
    <property type="entry name" value="KRIT1_FRMD8_FERM_C"/>
    <property type="match status" value="1"/>
</dbReference>
<reference evidence="4" key="2">
    <citation type="submission" date="2025-08" db="UniProtKB">
        <authorList>
            <consortium name="Ensembl"/>
        </authorList>
    </citation>
    <scope>IDENTIFICATION</scope>
</reference>
<dbReference type="Proteomes" id="UP000694558">
    <property type="component" value="Chromosome 4"/>
</dbReference>
<dbReference type="GO" id="GO:0005886">
    <property type="term" value="C:plasma membrane"/>
    <property type="evidence" value="ECO:0007669"/>
    <property type="project" value="TreeGrafter"/>
</dbReference>
<dbReference type="InterPro" id="IPR014352">
    <property type="entry name" value="FERM/acyl-CoA-bd_prot_sf"/>
</dbReference>
<dbReference type="InterPro" id="IPR051594">
    <property type="entry name" value="KRIT1/FRMD8"/>
</dbReference>
<dbReference type="InterPro" id="IPR019749">
    <property type="entry name" value="Band_41_domain"/>
</dbReference>
<gene>
    <name evidence="4" type="primary">frmd8</name>
</gene>
<dbReference type="PROSITE" id="PS50057">
    <property type="entry name" value="FERM_3"/>
    <property type="match status" value="1"/>
</dbReference>
<evidence type="ECO:0000313" key="5">
    <source>
        <dbReference type="Proteomes" id="UP000694558"/>
    </source>
</evidence>
<feature type="compositionally biased region" description="Low complexity" evidence="2">
    <location>
        <begin position="30"/>
        <end position="39"/>
    </location>
</feature>
<protein>
    <recommendedName>
        <fullName evidence="1">FERM domain-containing protein 8</fullName>
    </recommendedName>
</protein>
<proteinExistence type="predicted"/>
<dbReference type="SUPFAM" id="SSF47031">
    <property type="entry name" value="Second domain of FERM"/>
    <property type="match status" value="1"/>
</dbReference>
<accession>A0A8D3C7I6</accession>
<name>A0A8D3C7I6_SCOMX</name>
<dbReference type="InterPro" id="IPR057096">
    <property type="entry name" value="KRIT1_FRMD8_FERM_C"/>
</dbReference>
<dbReference type="Gene3D" id="3.10.20.90">
    <property type="entry name" value="Phosphatidylinositol 3-kinase Catalytic Subunit, Chain A, domain 1"/>
    <property type="match status" value="1"/>
</dbReference>
<reference evidence="4" key="1">
    <citation type="submission" date="2023-05" db="EMBL/GenBank/DDBJ databases">
        <title>High-quality long-read genome of Scophthalmus maximus.</title>
        <authorList>
            <person name="Lien S."/>
            <person name="Martinez P."/>
        </authorList>
    </citation>
    <scope>NUCLEOTIDE SEQUENCE [LARGE SCALE GENOMIC DNA]</scope>
</reference>
<dbReference type="InterPro" id="IPR000299">
    <property type="entry name" value="FERM_domain"/>
</dbReference>
<dbReference type="Gene3D" id="2.30.29.30">
    <property type="entry name" value="Pleckstrin-homology domain (PH domain)/Phosphotyrosine-binding domain (PTB)"/>
    <property type="match status" value="1"/>
</dbReference>